<dbReference type="PANTHER" id="PTHR39515">
    <property type="entry name" value="CONSERVED PROTEIN"/>
    <property type="match status" value="1"/>
</dbReference>
<name>A0ABT0QVV0_9MICO</name>
<keyword evidence="3" id="KW-1185">Reference proteome</keyword>
<dbReference type="SUPFAM" id="SSF46785">
    <property type="entry name" value="Winged helix' DNA-binding domain"/>
    <property type="match status" value="1"/>
</dbReference>
<feature type="domain" description="HTH marR-type" evidence="1">
    <location>
        <begin position="15"/>
        <end position="146"/>
    </location>
</feature>
<dbReference type="PRINTS" id="PR00598">
    <property type="entry name" value="HTHMARR"/>
</dbReference>
<dbReference type="Pfam" id="PF12802">
    <property type="entry name" value="MarR_2"/>
    <property type="match status" value="1"/>
</dbReference>
<dbReference type="PANTHER" id="PTHR39515:SF2">
    <property type="entry name" value="HTH-TYPE TRANSCRIPTIONAL REGULATOR RV0880"/>
    <property type="match status" value="1"/>
</dbReference>
<comment type="caution">
    <text evidence="2">The sequence shown here is derived from an EMBL/GenBank/DDBJ whole genome shotgun (WGS) entry which is preliminary data.</text>
</comment>
<dbReference type="EMBL" id="JAKNCJ010000001">
    <property type="protein sequence ID" value="MCL6421782.1"/>
    <property type="molecule type" value="Genomic_DNA"/>
</dbReference>
<dbReference type="InterPro" id="IPR036388">
    <property type="entry name" value="WH-like_DNA-bd_sf"/>
</dbReference>
<organism evidence="2 3">
    <name type="scientific">Brachybacterium equifaecis</name>
    <dbReference type="NCBI Taxonomy" id="2910770"/>
    <lineage>
        <taxon>Bacteria</taxon>
        <taxon>Bacillati</taxon>
        <taxon>Actinomycetota</taxon>
        <taxon>Actinomycetes</taxon>
        <taxon>Micrococcales</taxon>
        <taxon>Dermabacteraceae</taxon>
        <taxon>Brachybacterium</taxon>
    </lineage>
</organism>
<evidence type="ECO:0000259" key="1">
    <source>
        <dbReference type="PROSITE" id="PS50995"/>
    </source>
</evidence>
<dbReference type="PROSITE" id="PS50995">
    <property type="entry name" value="HTH_MARR_2"/>
    <property type="match status" value="1"/>
</dbReference>
<dbReference type="InterPro" id="IPR052526">
    <property type="entry name" value="HTH-type_Bedaq_tolerance"/>
</dbReference>
<evidence type="ECO:0000313" key="2">
    <source>
        <dbReference type="EMBL" id="MCL6421782.1"/>
    </source>
</evidence>
<reference evidence="2" key="1">
    <citation type="submission" date="2022-02" db="EMBL/GenBank/DDBJ databases">
        <authorList>
            <person name="Lee M."/>
            <person name="Kim S.-J."/>
            <person name="Jung M.-Y."/>
        </authorList>
    </citation>
    <scope>NUCLEOTIDE SEQUENCE</scope>
    <source>
        <strain evidence="2">JHP9</strain>
    </source>
</reference>
<dbReference type="SMART" id="SM00347">
    <property type="entry name" value="HTH_MARR"/>
    <property type="match status" value="1"/>
</dbReference>
<dbReference type="RefSeq" id="WP_249735948.1">
    <property type="nucleotide sequence ID" value="NZ_JAKNCJ010000001.1"/>
</dbReference>
<proteinExistence type="predicted"/>
<dbReference type="InterPro" id="IPR036390">
    <property type="entry name" value="WH_DNA-bd_sf"/>
</dbReference>
<gene>
    <name evidence="2" type="ORF">Bequi_00020</name>
</gene>
<accession>A0ABT0QVV0</accession>
<protein>
    <submittedName>
        <fullName evidence="2">MarR family transcriptional regulator</fullName>
    </submittedName>
</protein>
<dbReference type="Proteomes" id="UP001203761">
    <property type="component" value="Unassembled WGS sequence"/>
</dbReference>
<evidence type="ECO:0000313" key="3">
    <source>
        <dbReference type="Proteomes" id="UP001203761"/>
    </source>
</evidence>
<sequence>MSGPGAGRDVVDGIVDALHRVLVMASRRPRVRSSDAGLTAPQASALAYLHRAGESSPRRMAEVQGVSAPVVSRMLARLESEGLLERSPHPHDGRQTVVRLTAQGAAAVEDDRYGRDARLRSRIEQLSEEQAESLAEAVALLALLLQPETDDELLAGATGALGQRP</sequence>
<dbReference type="Gene3D" id="1.10.10.10">
    <property type="entry name" value="Winged helix-like DNA-binding domain superfamily/Winged helix DNA-binding domain"/>
    <property type="match status" value="1"/>
</dbReference>
<dbReference type="InterPro" id="IPR000835">
    <property type="entry name" value="HTH_MarR-typ"/>
</dbReference>